<reference evidence="17 18" key="1">
    <citation type="submission" date="2018-10" db="EMBL/GenBank/DDBJ databases">
        <title>Bacillus Keqinensis sp. nov., a moderately halophilic bacterium isolated from a saline-alkaline lake.</title>
        <authorList>
            <person name="Wang H."/>
        </authorList>
    </citation>
    <scope>NUCLEOTIDE SEQUENCE [LARGE SCALE GENOMIC DNA]</scope>
    <source>
        <strain evidence="17 18">KQ-3</strain>
    </source>
</reference>
<evidence type="ECO:0000256" key="12">
    <source>
        <dbReference type="ARBA" id="ARBA00022958"/>
    </source>
</evidence>
<organism evidence="17 18">
    <name type="scientific">Alteribacter keqinensis</name>
    <dbReference type="NCBI Taxonomy" id="2483800"/>
    <lineage>
        <taxon>Bacteria</taxon>
        <taxon>Bacillati</taxon>
        <taxon>Bacillota</taxon>
        <taxon>Bacilli</taxon>
        <taxon>Bacillales</taxon>
        <taxon>Bacillaceae</taxon>
        <taxon>Alteribacter</taxon>
    </lineage>
</organism>
<keyword evidence="13 16" id="KW-0173">Coenzyme A biosynthesis</keyword>
<dbReference type="GO" id="GO:0046872">
    <property type="term" value="F:metal ion binding"/>
    <property type="evidence" value="ECO:0007669"/>
    <property type="project" value="UniProtKB-KW"/>
</dbReference>
<evidence type="ECO:0000256" key="11">
    <source>
        <dbReference type="ARBA" id="ARBA00022840"/>
    </source>
</evidence>
<dbReference type="GO" id="GO:0005524">
    <property type="term" value="F:ATP binding"/>
    <property type="evidence" value="ECO:0007669"/>
    <property type="project" value="UniProtKB-UniRule"/>
</dbReference>
<dbReference type="InterPro" id="IPR043129">
    <property type="entry name" value="ATPase_NBD"/>
</dbReference>
<evidence type="ECO:0000256" key="5">
    <source>
        <dbReference type="ARBA" id="ARBA00011738"/>
    </source>
</evidence>
<dbReference type="HAMAP" id="MF_01274">
    <property type="entry name" value="Pantothen_kinase_3"/>
    <property type="match status" value="1"/>
</dbReference>
<evidence type="ECO:0000256" key="3">
    <source>
        <dbReference type="ARBA" id="ARBA00004496"/>
    </source>
</evidence>
<feature type="binding site" evidence="16">
    <location>
        <begin position="6"/>
        <end position="13"/>
    </location>
    <ligand>
        <name>ATP</name>
        <dbReference type="ChEBI" id="CHEBI:30616"/>
    </ligand>
</feature>
<comment type="subunit">
    <text evidence="5 16">Homodimer.</text>
</comment>
<dbReference type="NCBIfam" id="NF009848">
    <property type="entry name" value="PRK13318.1-6"/>
    <property type="match status" value="1"/>
</dbReference>
<dbReference type="RefSeq" id="WP_122901936.1">
    <property type="nucleotide sequence ID" value="NZ_RHIB01000005.1"/>
</dbReference>
<keyword evidence="9 16" id="KW-0547">Nucleotide-binding</keyword>
<evidence type="ECO:0000256" key="9">
    <source>
        <dbReference type="ARBA" id="ARBA00022741"/>
    </source>
</evidence>
<feature type="active site" description="Proton acceptor" evidence="16">
    <location>
        <position position="109"/>
    </location>
</feature>
<keyword evidence="8 16" id="KW-0808">Transferase</keyword>
<dbReference type="NCBIfam" id="TIGR00671">
    <property type="entry name" value="baf"/>
    <property type="match status" value="1"/>
</dbReference>
<evidence type="ECO:0000256" key="15">
    <source>
        <dbReference type="ARBA" id="ARBA00040883"/>
    </source>
</evidence>
<keyword evidence="16" id="KW-0479">Metal-binding</keyword>
<evidence type="ECO:0000256" key="2">
    <source>
        <dbReference type="ARBA" id="ARBA00001958"/>
    </source>
</evidence>
<evidence type="ECO:0000256" key="6">
    <source>
        <dbReference type="ARBA" id="ARBA00012102"/>
    </source>
</evidence>
<proteinExistence type="inferred from homology"/>
<dbReference type="AlphaFoldDB" id="A0A3M7TKI5"/>
<feature type="binding site" evidence="16">
    <location>
        <position position="129"/>
    </location>
    <ligand>
        <name>K(+)</name>
        <dbReference type="ChEBI" id="CHEBI:29103"/>
    </ligand>
</feature>
<dbReference type="PANTHER" id="PTHR34265">
    <property type="entry name" value="TYPE III PANTOTHENATE KINASE"/>
    <property type="match status" value="1"/>
</dbReference>
<dbReference type="UniPathway" id="UPA00241">
    <property type="reaction ID" value="UER00352"/>
</dbReference>
<keyword evidence="10 16" id="KW-0418">Kinase</keyword>
<feature type="binding site" evidence="16">
    <location>
        <position position="132"/>
    </location>
    <ligand>
        <name>ATP</name>
        <dbReference type="ChEBI" id="CHEBI:30616"/>
    </ligand>
</feature>
<gene>
    <name evidence="16" type="primary">coaX</name>
    <name evidence="17" type="ORF">EBO34_19925</name>
</gene>
<dbReference type="InterPro" id="IPR004619">
    <property type="entry name" value="Type_III_PanK"/>
</dbReference>
<accession>A0A3M7TKI5</accession>
<dbReference type="SUPFAM" id="SSF53067">
    <property type="entry name" value="Actin-like ATPase domain"/>
    <property type="match status" value="2"/>
</dbReference>
<evidence type="ECO:0000256" key="1">
    <source>
        <dbReference type="ARBA" id="ARBA00001206"/>
    </source>
</evidence>
<dbReference type="OrthoDB" id="9804707at2"/>
<dbReference type="Gene3D" id="3.30.420.40">
    <property type="match status" value="2"/>
</dbReference>
<dbReference type="CDD" id="cd24015">
    <property type="entry name" value="ASKHA_NBD_PanK-III"/>
    <property type="match status" value="1"/>
</dbReference>
<comment type="cofactor">
    <cofactor evidence="2">
        <name>K(+)</name>
        <dbReference type="ChEBI" id="CHEBI:29103"/>
    </cofactor>
</comment>
<comment type="cofactor">
    <cofactor evidence="16">
        <name>NH4(+)</name>
        <dbReference type="ChEBI" id="CHEBI:28938"/>
    </cofactor>
    <cofactor evidence="16">
        <name>K(+)</name>
        <dbReference type="ChEBI" id="CHEBI:29103"/>
    </cofactor>
    <text evidence="16">A monovalent cation. Ammonium or potassium.</text>
</comment>
<evidence type="ECO:0000313" key="18">
    <source>
        <dbReference type="Proteomes" id="UP000278746"/>
    </source>
</evidence>
<name>A0A3M7TKI5_9BACI</name>
<dbReference type="GO" id="GO:0015937">
    <property type="term" value="P:coenzyme A biosynthetic process"/>
    <property type="evidence" value="ECO:0007669"/>
    <property type="project" value="UniProtKB-UniRule"/>
</dbReference>
<keyword evidence="18" id="KW-1185">Reference proteome</keyword>
<dbReference type="Pfam" id="PF03309">
    <property type="entry name" value="Pan_kinase"/>
    <property type="match status" value="1"/>
</dbReference>
<sequence>MLLILDVGNTNVAIGVYDNRELKHHWRIGTDPGKTSDEYAMLTGALFAQAGLAFKDITGAMMSSVAPTVMYAINQMCRDYINVTPQVIGPGIKTGLNIKYDNPREVGSDRIANAVGGMMEYGSPLIIVDFGTATTFCYVNEHAHYVGGAIAPGIKIATEALYTHASKLPRIELSKPNGIIGKNTVHAMQAGIIYGYTGQVEGIVSQMKKQAKPGVKVVATGGLCELIAHETPVIDHVDPLLSLKGLREIYEKNNTH</sequence>
<comment type="subcellular location">
    <subcellularLocation>
        <location evidence="3 16">Cytoplasm</location>
    </subcellularLocation>
</comment>
<protein>
    <recommendedName>
        <fullName evidence="15 16">Type III pantothenate kinase</fullName>
        <ecNumber evidence="6 16">2.7.1.33</ecNumber>
    </recommendedName>
    <alternativeName>
        <fullName evidence="16">PanK-III</fullName>
    </alternativeName>
    <alternativeName>
        <fullName evidence="16">Pantothenic acid kinase</fullName>
    </alternativeName>
</protein>
<evidence type="ECO:0000256" key="16">
    <source>
        <dbReference type="HAMAP-Rule" id="MF_01274"/>
    </source>
</evidence>
<dbReference type="PANTHER" id="PTHR34265:SF1">
    <property type="entry name" value="TYPE III PANTOTHENATE KINASE"/>
    <property type="match status" value="1"/>
</dbReference>
<evidence type="ECO:0000256" key="10">
    <source>
        <dbReference type="ARBA" id="ARBA00022777"/>
    </source>
</evidence>
<dbReference type="NCBIfam" id="NF009855">
    <property type="entry name" value="PRK13321.1"/>
    <property type="match status" value="1"/>
</dbReference>
<feature type="binding site" evidence="16">
    <location>
        <position position="184"/>
    </location>
    <ligand>
        <name>substrate</name>
    </ligand>
</feature>
<evidence type="ECO:0000256" key="4">
    <source>
        <dbReference type="ARBA" id="ARBA00005225"/>
    </source>
</evidence>
<feature type="binding site" evidence="16">
    <location>
        <begin position="107"/>
        <end position="110"/>
    </location>
    <ligand>
        <name>substrate</name>
    </ligand>
</feature>
<comment type="similarity">
    <text evidence="14 16">Belongs to the type III pantothenate kinase family.</text>
</comment>
<evidence type="ECO:0000256" key="13">
    <source>
        <dbReference type="ARBA" id="ARBA00022993"/>
    </source>
</evidence>
<dbReference type="EC" id="2.7.1.33" evidence="6 16"/>
<feature type="binding site" evidence="16">
    <location>
        <position position="100"/>
    </location>
    <ligand>
        <name>substrate</name>
    </ligand>
</feature>
<dbReference type="GO" id="GO:0005737">
    <property type="term" value="C:cytoplasm"/>
    <property type="evidence" value="ECO:0007669"/>
    <property type="project" value="UniProtKB-SubCell"/>
</dbReference>
<comment type="pathway">
    <text evidence="4 16">Cofactor biosynthesis; coenzyme A biosynthesis; CoA from (R)-pantothenate: step 1/5.</text>
</comment>
<dbReference type="EMBL" id="RHIB01000005">
    <property type="protein sequence ID" value="RNA66023.1"/>
    <property type="molecule type" value="Genomic_DNA"/>
</dbReference>
<evidence type="ECO:0000313" key="17">
    <source>
        <dbReference type="EMBL" id="RNA66023.1"/>
    </source>
</evidence>
<comment type="catalytic activity">
    <reaction evidence="1 16">
        <text>(R)-pantothenate + ATP = (R)-4'-phosphopantothenate + ADP + H(+)</text>
        <dbReference type="Rhea" id="RHEA:16373"/>
        <dbReference type="ChEBI" id="CHEBI:10986"/>
        <dbReference type="ChEBI" id="CHEBI:15378"/>
        <dbReference type="ChEBI" id="CHEBI:29032"/>
        <dbReference type="ChEBI" id="CHEBI:30616"/>
        <dbReference type="ChEBI" id="CHEBI:456216"/>
        <dbReference type="EC" id="2.7.1.33"/>
    </reaction>
</comment>
<dbReference type="GO" id="GO:0004594">
    <property type="term" value="F:pantothenate kinase activity"/>
    <property type="evidence" value="ECO:0007669"/>
    <property type="project" value="UniProtKB-UniRule"/>
</dbReference>
<evidence type="ECO:0000256" key="7">
    <source>
        <dbReference type="ARBA" id="ARBA00022490"/>
    </source>
</evidence>
<evidence type="ECO:0000256" key="8">
    <source>
        <dbReference type="ARBA" id="ARBA00022679"/>
    </source>
</evidence>
<keyword evidence="12 16" id="KW-0630">Potassium</keyword>
<comment type="caution">
    <text evidence="17">The sequence shown here is derived from an EMBL/GenBank/DDBJ whole genome shotgun (WGS) entry which is preliminary data.</text>
</comment>
<keyword evidence="11 16" id="KW-0067">ATP-binding</keyword>
<keyword evidence="7 16" id="KW-0963">Cytoplasm</keyword>
<dbReference type="Proteomes" id="UP000278746">
    <property type="component" value="Unassembled WGS sequence"/>
</dbReference>
<evidence type="ECO:0000256" key="14">
    <source>
        <dbReference type="ARBA" id="ARBA00038036"/>
    </source>
</evidence>
<comment type="function">
    <text evidence="16">Catalyzes the phosphorylation of pantothenate (Pan), the first step in CoA biosynthesis.</text>
</comment>